<dbReference type="PANTHER" id="PTHR16079:SF4">
    <property type="entry name" value="E3 UBIQUITIN-PROTEIN LIGASE CHFR"/>
    <property type="match status" value="1"/>
</dbReference>
<keyword evidence="6" id="KW-1133">Transmembrane helix</keyword>
<evidence type="ECO:0000256" key="2">
    <source>
        <dbReference type="ARBA" id="ARBA00022679"/>
    </source>
</evidence>
<feature type="transmembrane region" description="Helical" evidence="6">
    <location>
        <begin position="6"/>
        <end position="27"/>
    </location>
</feature>
<dbReference type="OrthoDB" id="10524939at2759"/>
<accession>A0A834WAV1</accession>
<evidence type="ECO:0000313" key="9">
    <source>
        <dbReference type="Proteomes" id="UP000634136"/>
    </source>
</evidence>
<keyword evidence="4" id="KW-0539">Nucleus</keyword>
<evidence type="ECO:0000256" key="6">
    <source>
        <dbReference type="SAM" id="Phobius"/>
    </source>
</evidence>
<dbReference type="AlphaFoldDB" id="A0A834WAV1"/>
<dbReference type="EMBL" id="JAAIUW010000009">
    <property type="protein sequence ID" value="KAF7815632.1"/>
    <property type="molecule type" value="Genomic_DNA"/>
</dbReference>
<keyword evidence="9" id="KW-1185">Reference proteome</keyword>
<keyword evidence="3" id="KW-0833">Ubl conjugation pathway</keyword>
<evidence type="ECO:0000256" key="4">
    <source>
        <dbReference type="ARBA" id="ARBA00023242"/>
    </source>
</evidence>
<dbReference type="InterPro" id="IPR040909">
    <property type="entry name" value="CHFR_Znf-CRD"/>
</dbReference>
<evidence type="ECO:0000259" key="7">
    <source>
        <dbReference type="Pfam" id="PF17979"/>
    </source>
</evidence>
<organism evidence="8 9">
    <name type="scientific">Senna tora</name>
    <dbReference type="NCBI Taxonomy" id="362788"/>
    <lineage>
        <taxon>Eukaryota</taxon>
        <taxon>Viridiplantae</taxon>
        <taxon>Streptophyta</taxon>
        <taxon>Embryophyta</taxon>
        <taxon>Tracheophyta</taxon>
        <taxon>Spermatophyta</taxon>
        <taxon>Magnoliopsida</taxon>
        <taxon>eudicotyledons</taxon>
        <taxon>Gunneridae</taxon>
        <taxon>Pentapetalae</taxon>
        <taxon>rosids</taxon>
        <taxon>fabids</taxon>
        <taxon>Fabales</taxon>
        <taxon>Fabaceae</taxon>
        <taxon>Caesalpinioideae</taxon>
        <taxon>Cassia clade</taxon>
        <taxon>Senna</taxon>
    </lineage>
</organism>
<evidence type="ECO:0000313" key="8">
    <source>
        <dbReference type="EMBL" id="KAF7815632.1"/>
    </source>
</evidence>
<evidence type="ECO:0000256" key="1">
    <source>
        <dbReference type="ARBA" id="ARBA00004123"/>
    </source>
</evidence>
<dbReference type="PANTHER" id="PTHR16079">
    <property type="entry name" value="UBIQUITIN LIGASE PROTEIN CHFR"/>
    <property type="match status" value="1"/>
</dbReference>
<comment type="subcellular location">
    <subcellularLocation>
        <location evidence="1">Nucleus</location>
    </subcellularLocation>
</comment>
<keyword evidence="6" id="KW-0812">Transmembrane</keyword>
<feature type="domain" description="E3 ubiquitin-protein ligase CHFR cysteine rich" evidence="7">
    <location>
        <begin position="69"/>
        <end position="123"/>
    </location>
</feature>
<dbReference type="Pfam" id="PF17979">
    <property type="entry name" value="zf-CRD"/>
    <property type="match status" value="1"/>
</dbReference>
<gene>
    <name evidence="8" type="ORF">G2W53_029601</name>
</gene>
<protein>
    <submittedName>
        <fullName evidence="8">E3 ubiquitin-protein ligase CHFR</fullName>
    </submittedName>
</protein>
<evidence type="ECO:0000256" key="3">
    <source>
        <dbReference type="ARBA" id="ARBA00022786"/>
    </source>
</evidence>
<evidence type="ECO:0000256" key="5">
    <source>
        <dbReference type="ARBA" id="ARBA00023306"/>
    </source>
</evidence>
<keyword evidence="5" id="KW-0131">Cell cycle</keyword>
<sequence length="142" mass="16016">MKMQGFVLTLVFGVVTSIVSILALFVYHRCKQSHVEEIELQGGLDLEYTKLCEVHMVDFVYGLLRTWCIGGFRCNQNTVHLQCQACGGMMPSRNGFGVSQYCSGCDRAFCGAYWHALGIARNRTRLPLNHAEMITSRTLVCW</sequence>
<dbReference type="Gene3D" id="3.30.40.140">
    <property type="match status" value="1"/>
</dbReference>
<proteinExistence type="predicted"/>
<keyword evidence="6" id="KW-0472">Membrane</keyword>
<dbReference type="GO" id="GO:0006511">
    <property type="term" value="P:ubiquitin-dependent protein catabolic process"/>
    <property type="evidence" value="ECO:0007669"/>
    <property type="project" value="TreeGrafter"/>
</dbReference>
<keyword evidence="2" id="KW-0808">Transferase</keyword>
<dbReference type="GO" id="GO:0004842">
    <property type="term" value="F:ubiquitin-protein transferase activity"/>
    <property type="evidence" value="ECO:0007669"/>
    <property type="project" value="TreeGrafter"/>
</dbReference>
<comment type="caution">
    <text evidence="8">The sequence shown here is derived from an EMBL/GenBank/DDBJ whole genome shotgun (WGS) entry which is preliminary data.</text>
</comment>
<dbReference type="Proteomes" id="UP000634136">
    <property type="component" value="Unassembled WGS sequence"/>
</dbReference>
<name>A0A834WAV1_9FABA</name>
<dbReference type="InterPro" id="IPR052256">
    <property type="entry name" value="E3_ubiquitin-ligase_CHFR"/>
</dbReference>
<dbReference type="GO" id="GO:0016567">
    <property type="term" value="P:protein ubiquitination"/>
    <property type="evidence" value="ECO:0007669"/>
    <property type="project" value="TreeGrafter"/>
</dbReference>
<reference evidence="8" key="1">
    <citation type="submission" date="2020-09" db="EMBL/GenBank/DDBJ databases">
        <title>Genome-Enabled Discovery of Anthraquinone Biosynthesis in Senna tora.</title>
        <authorList>
            <person name="Kang S.-H."/>
            <person name="Pandey R.P."/>
            <person name="Lee C.-M."/>
            <person name="Sim J.-S."/>
            <person name="Jeong J.-T."/>
            <person name="Choi B.-S."/>
            <person name="Jung M."/>
            <person name="Ginzburg D."/>
            <person name="Zhao K."/>
            <person name="Won S.Y."/>
            <person name="Oh T.-J."/>
            <person name="Yu Y."/>
            <person name="Kim N.-H."/>
            <person name="Lee O.R."/>
            <person name="Lee T.-H."/>
            <person name="Bashyal P."/>
            <person name="Kim T.-S."/>
            <person name="Lee W.-H."/>
            <person name="Kawkins C."/>
            <person name="Kim C.-K."/>
            <person name="Kim J.S."/>
            <person name="Ahn B.O."/>
            <person name="Rhee S.Y."/>
            <person name="Sohng J.K."/>
        </authorList>
    </citation>
    <scope>NUCLEOTIDE SEQUENCE</scope>
    <source>
        <tissue evidence="8">Leaf</tissue>
    </source>
</reference>
<dbReference type="GO" id="GO:0005634">
    <property type="term" value="C:nucleus"/>
    <property type="evidence" value="ECO:0007669"/>
    <property type="project" value="UniProtKB-SubCell"/>
</dbReference>